<comment type="caution">
    <text evidence="1">The sequence shown here is derived from an EMBL/GenBank/DDBJ whole genome shotgun (WGS) entry which is preliminary data.</text>
</comment>
<keyword evidence="2" id="KW-1185">Reference proteome</keyword>
<dbReference type="RefSeq" id="WP_379292255.1">
    <property type="nucleotide sequence ID" value="NZ_JBHTKX010000001.1"/>
</dbReference>
<organism evidence="1 2">
    <name type="scientific">Paenibacillus provencensis</name>
    <dbReference type="NCBI Taxonomy" id="441151"/>
    <lineage>
        <taxon>Bacteria</taxon>
        <taxon>Bacillati</taxon>
        <taxon>Bacillota</taxon>
        <taxon>Bacilli</taxon>
        <taxon>Bacillales</taxon>
        <taxon>Paenibacillaceae</taxon>
        <taxon>Paenibacillus</taxon>
    </lineage>
</organism>
<accession>A0ABW3PJ42</accession>
<reference evidence="2" key="1">
    <citation type="journal article" date="2019" name="Int. J. Syst. Evol. Microbiol.">
        <title>The Global Catalogue of Microorganisms (GCM) 10K type strain sequencing project: providing services to taxonomists for standard genome sequencing and annotation.</title>
        <authorList>
            <consortium name="The Broad Institute Genomics Platform"/>
            <consortium name="The Broad Institute Genome Sequencing Center for Infectious Disease"/>
            <person name="Wu L."/>
            <person name="Ma J."/>
        </authorList>
    </citation>
    <scope>NUCLEOTIDE SEQUENCE [LARGE SCALE GENOMIC DNA]</scope>
    <source>
        <strain evidence="2">CCUG 53519</strain>
    </source>
</reference>
<evidence type="ECO:0000313" key="1">
    <source>
        <dbReference type="EMBL" id="MFD1126609.1"/>
    </source>
</evidence>
<dbReference type="Proteomes" id="UP001597169">
    <property type="component" value="Unassembled WGS sequence"/>
</dbReference>
<proteinExistence type="predicted"/>
<sequence length="56" mass="6814">MSPEEKRVLDEDLKAYFKQRRERLQKENPNREVSEPKILFIDTDETLSLFPYNENL</sequence>
<evidence type="ECO:0000313" key="2">
    <source>
        <dbReference type="Proteomes" id="UP001597169"/>
    </source>
</evidence>
<name>A0ABW3PJ42_9BACL</name>
<gene>
    <name evidence="1" type="ORF">ACFQ3J_00275</name>
</gene>
<protein>
    <submittedName>
        <fullName evidence="1">Uncharacterized protein</fullName>
    </submittedName>
</protein>
<dbReference type="EMBL" id="JBHTKX010000001">
    <property type="protein sequence ID" value="MFD1126609.1"/>
    <property type="molecule type" value="Genomic_DNA"/>
</dbReference>